<dbReference type="EMBL" id="BK057794">
    <property type="protein sequence ID" value="DAE92081.1"/>
    <property type="molecule type" value="Genomic_DNA"/>
</dbReference>
<protein>
    <submittedName>
        <fullName evidence="1">Major capsid protein</fullName>
    </submittedName>
</protein>
<dbReference type="InterPro" id="IPR020049">
    <property type="entry name" value="Major_capsid-like"/>
</dbReference>
<accession>A0A8S5RS47</accession>
<name>A0A8S5RS47_9CAUD</name>
<sequence>MNKTATKYNPAMPSTGYDRADYSALMASNIVPALATDALRFDSAEDASIFFARELDYIKAKSYDKIYPEFTALNHFPITHEVPEGAESTTYYSYEKTGMAAIISNYATDLPRADVKGEPTTAYIKSMGDSYGYSVQEMRASRQAGKSLDTRKAESARYAIDRTTNTIAFAGDKKHNLMGMLSTDNNVPLYTLSSVEVGSGQKSTKWKDKTANQILDDINGMFGYQSDLTQDVERADTLAIPSAAYIDISTRQIPNTGYTVKKFLLENAPYLKDIISAPELAGKNKETNPYGSDVALLYTNDPEKFSLEIPMSFYQYPLQARNLEVVIPCEQRVAGIIMYYPLSALIAVGI</sequence>
<dbReference type="PIRSF" id="PIRSF029202">
    <property type="entry name" value="UCP029202"/>
    <property type="match status" value="1"/>
</dbReference>
<dbReference type="Gene3D" id="3.30.2400.30">
    <property type="match status" value="1"/>
</dbReference>
<evidence type="ECO:0000313" key="1">
    <source>
        <dbReference type="EMBL" id="DAE92081.1"/>
    </source>
</evidence>
<dbReference type="Pfam" id="PF09950">
    <property type="entry name" value="Major_capside"/>
    <property type="match status" value="1"/>
</dbReference>
<proteinExistence type="predicted"/>
<organism evidence="1">
    <name type="scientific">Myoviridae sp. ct5xZ3</name>
    <dbReference type="NCBI Taxonomy" id="2827601"/>
    <lineage>
        <taxon>Viruses</taxon>
        <taxon>Duplodnaviria</taxon>
        <taxon>Heunggongvirae</taxon>
        <taxon>Uroviricota</taxon>
        <taxon>Caudoviricetes</taxon>
    </lineage>
</organism>
<reference evidence="1" key="1">
    <citation type="journal article" date="2021" name="Proc. Natl. Acad. Sci. U.S.A.">
        <title>A Catalog of Tens of Thousands of Viruses from Human Metagenomes Reveals Hidden Associations with Chronic Diseases.</title>
        <authorList>
            <person name="Tisza M.J."/>
            <person name="Buck C.B."/>
        </authorList>
    </citation>
    <scope>NUCLEOTIDE SEQUENCE</scope>
    <source>
        <strain evidence="1">Ct5xZ3</strain>
    </source>
</reference>